<dbReference type="EMBL" id="LATX01002337">
    <property type="protein sequence ID" value="KTB31313.1"/>
    <property type="molecule type" value="Genomic_DNA"/>
</dbReference>
<sequence>MDPRLPDHEEVDTPMDPRDYEILCNADRETLFRIIITWHNEGRTLPKKTSRVSAWTALKSLKRRERQRAGLPPLTFRELTALYENEYKDLTPNE</sequence>
<accession>A0A0W0F4U1</accession>
<reference evidence="1 2" key="1">
    <citation type="submission" date="2015-12" db="EMBL/GenBank/DDBJ databases">
        <title>Draft genome sequence of Moniliophthora roreri, the causal agent of frosty pod rot of cacao.</title>
        <authorList>
            <person name="Aime M.C."/>
            <person name="Diaz-Valderrama J.R."/>
            <person name="Kijpornyongpan T."/>
            <person name="Phillips-Mora W."/>
        </authorList>
    </citation>
    <scope>NUCLEOTIDE SEQUENCE [LARGE SCALE GENOMIC DNA]</scope>
    <source>
        <strain evidence="1 2">MCA 2952</strain>
    </source>
</reference>
<name>A0A0W0F4U1_MONRR</name>
<organism evidence="1 2">
    <name type="scientific">Moniliophthora roreri</name>
    <name type="common">Frosty pod rot fungus</name>
    <name type="synonym">Monilia roreri</name>
    <dbReference type="NCBI Taxonomy" id="221103"/>
    <lineage>
        <taxon>Eukaryota</taxon>
        <taxon>Fungi</taxon>
        <taxon>Dikarya</taxon>
        <taxon>Basidiomycota</taxon>
        <taxon>Agaricomycotina</taxon>
        <taxon>Agaricomycetes</taxon>
        <taxon>Agaricomycetidae</taxon>
        <taxon>Agaricales</taxon>
        <taxon>Marasmiineae</taxon>
        <taxon>Marasmiaceae</taxon>
        <taxon>Moniliophthora</taxon>
    </lineage>
</organism>
<protein>
    <submittedName>
        <fullName evidence="1">Uncharacterized protein</fullName>
    </submittedName>
</protein>
<proteinExistence type="predicted"/>
<dbReference type="AlphaFoldDB" id="A0A0W0F4U1"/>
<evidence type="ECO:0000313" key="1">
    <source>
        <dbReference type="EMBL" id="KTB31313.1"/>
    </source>
</evidence>
<evidence type="ECO:0000313" key="2">
    <source>
        <dbReference type="Proteomes" id="UP000054988"/>
    </source>
</evidence>
<gene>
    <name evidence="1" type="ORF">WG66_16111</name>
</gene>
<dbReference type="Proteomes" id="UP000054988">
    <property type="component" value="Unassembled WGS sequence"/>
</dbReference>
<comment type="caution">
    <text evidence="1">The sequence shown here is derived from an EMBL/GenBank/DDBJ whole genome shotgun (WGS) entry which is preliminary data.</text>
</comment>